<organism evidence="2 3">
    <name type="scientific">Odocoileus virginianus</name>
    <name type="common">White-tailed deer</name>
    <dbReference type="NCBI Taxonomy" id="9874"/>
    <lineage>
        <taxon>Eukaryota</taxon>
        <taxon>Metazoa</taxon>
        <taxon>Chordata</taxon>
        <taxon>Craniata</taxon>
        <taxon>Vertebrata</taxon>
        <taxon>Euteleostomi</taxon>
        <taxon>Mammalia</taxon>
        <taxon>Eutheria</taxon>
        <taxon>Laurasiatheria</taxon>
        <taxon>Artiodactyla</taxon>
        <taxon>Ruminantia</taxon>
        <taxon>Pecora</taxon>
        <taxon>Cervidae</taxon>
        <taxon>Odocoileinae</taxon>
        <taxon>Odocoileus</taxon>
    </lineage>
</organism>
<dbReference type="Proteomes" id="UP001652640">
    <property type="component" value="Unplaced"/>
</dbReference>
<sequence length="276" mass="27931">MPPVPTPQFQCPGPPGAGLSEEERGREPGRACADGRSGRGPGSEEERAPGVIGGKGCGEERGGSPPGLSAPGRSPSVRQPTRARPLPGSGTARPVQALGALRLRQDLAAGSRPEYGGAGPSWAGRRASPCRSPAEAALCRRGPTPRPPWARALPPPLPPARSSLGVDAPGSLFQAPRERVAGCPDELGPRPTSPRSRGQGSRGATREPGIEGPGSQGLEPWRKPSLPTGAVGRGPSTPPSLADPAALVLMSPKSSPCQHLAGHGPGAQGAPTLLHS</sequence>
<feature type="region of interest" description="Disordered" evidence="1">
    <location>
        <begin position="1"/>
        <end position="97"/>
    </location>
</feature>
<evidence type="ECO:0000313" key="3">
    <source>
        <dbReference type="RefSeq" id="XP_070320548.1"/>
    </source>
</evidence>
<dbReference type="RefSeq" id="XP_070320548.1">
    <property type="nucleotide sequence ID" value="XM_070464447.1"/>
</dbReference>
<protein>
    <submittedName>
        <fullName evidence="3">Collagen alpha-2(I) chain-like</fullName>
    </submittedName>
</protein>
<proteinExistence type="predicted"/>
<reference evidence="3" key="1">
    <citation type="submission" date="2025-08" db="UniProtKB">
        <authorList>
            <consortium name="RefSeq"/>
        </authorList>
    </citation>
    <scope>IDENTIFICATION</scope>
    <source>
        <tissue evidence="3">Tongue muscle</tissue>
    </source>
</reference>
<keyword evidence="2" id="KW-1185">Reference proteome</keyword>
<evidence type="ECO:0000313" key="2">
    <source>
        <dbReference type="Proteomes" id="UP001652640"/>
    </source>
</evidence>
<dbReference type="GeneID" id="139034093"/>
<accession>A0ABM4HYB0</accession>
<feature type="region of interest" description="Disordered" evidence="1">
    <location>
        <begin position="109"/>
        <end position="276"/>
    </location>
</feature>
<feature type="compositionally biased region" description="Pro residues" evidence="1">
    <location>
        <begin position="144"/>
        <end position="159"/>
    </location>
</feature>
<gene>
    <name evidence="3" type="primary">LOC139034093</name>
</gene>
<evidence type="ECO:0000256" key="1">
    <source>
        <dbReference type="SAM" id="MobiDB-lite"/>
    </source>
</evidence>
<name>A0ABM4HYB0_ODOVR</name>